<dbReference type="AlphaFoldDB" id="A0A7W7W4T4"/>
<comment type="caution">
    <text evidence="1">The sequence shown here is derived from an EMBL/GenBank/DDBJ whole genome shotgun (WGS) entry which is preliminary data.</text>
</comment>
<protein>
    <recommendedName>
        <fullName evidence="3">DUF4267 domain-containing protein</fullName>
    </recommendedName>
</protein>
<accession>A0A7W7W4T4</accession>
<name>A0A7W7W4T4_9ACTN</name>
<dbReference type="EMBL" id="JACHJT010000001">
    <property type="protein sequence ID" value="MBB4934512.1"/>
    <property type="molecule type" value="Genomic_DNA"/>
</dbReference>
<dbReference type="RefSeq" id="WP_184582641.1">
    <property type="nucleotide sequence ID" value="NZ_JACHJT010000001.1"/>
</dbReference>
<evidence type="ECO:0000313" key="2">
    <source>
        <dbReference type="Proteomes" id="UP000523007"/>
    </source>
</evidence>
<gene>
    <name evidence="1" type="ORF">F4561_005332</name>
</gene>
<dbReference type="Proteomes" id="UP000523007">
    <property type="component" value="Unassembled WGS sequence"/>
</dbReference>
<evidence type="ECO:0008006" key="3">
    <source>
        <dbReference type="Google" id="ProtNLM"/>
    </source>
</evidence>
<reference evidence="1 2" key="1">
    <citation type="submission" date="2020-08" db="EMBL/GenBank/DDBJ databases">
        <title>Sequencing the genomes of 1000 actinobacteria strains.</title>
        <authorList>
            <person name="Klenk H.-P."/>
        </authorList>
    </citation>
    <scope>NUCLEOTIDE SEQUENCE [LARGE SCALE GENOMIC DNA]</scope>
    <source>
        <strain evidence="1 2">DSM 102030</strain>
    </source>
</reference>
<organism evidence="1 2">
    <name type="scientific">Lipingzhangella halophila</name>
    <dbReference type="NCBI Taxonomy" id="1783352"/>
    <lineage>
        <taxon>Bacteria</taxon>
        <taxon>Bacillati</taxon>
        <taxon>Actinomycetota</taxon>
        <taxon>Actinomycetes</taxon>
        <taxon>Streptosporangiales</taxon>
        <taxon>Nocardiopsidaceae</taxon>
        <taxon>Lipingzhangella</taxon>
    </lineage>
</organism>
<evidence type="ECO:0000313" key="1">
    <source>
        <dbReference type="EMBL" id="MBB4934512.1"/>
    </source>
</evidence>
<proteinExistence type="predicted"/>
<sequence length="133" mass="13171">MALLARALGLGTAVFGAATIVRPEIVAVPTGLAEGDGSVSRETRVLTSLIGFRDVAVGTGMALAPRGPALRWLIAARVASDAGDAVFLGRGLASAPRRTGAVLVAGGWAALCALSAKGAGRREAAAPATPART</sequence>
<keyword evidence="2" id="KW-1185">Reference proteome</keyword>